<evidence type="ECO:0000313" key="10">
    <source>
        <dbReference type="Proteomes" id="UP000448867"/>
    </source>
</evidence>
<keyword evidence="10" id="KW-1185">Reference proteome</keyword>
<evidence type="ECO:0000256" key="7">
    <source>
        <dbReference type="ARBA" id="ARBA00023287"/>
    </source>
</evidence>
<dbReference type="EMBL" id="WKKI01000004">
    <property type="protein sequence ID" value="MRX71429.1"/>
    <property type="molecule type" value="Genomic_DNA"/>
</dbReference>
<dbReference type="GO" id="GO:0009986">
    <property type="term" value="C:cell surface"/>
    <property type="evidence" value="ECO:0007669"/>
    <property type="project" value="UniProtKB-SubCell"/>
</dbReference>
<evidence type="ECO:0000256" key="8">
    <source>
        <dbReference type="SAM" id="Phobius"/>
    </source>
</evidence>
<dbReference type="Pfam" id="PF07963">
    <property type="entry name" value="N_methyl"/>
    <property type="match status" value="1"/>
</dbReference>
<feature type="transmembrane region" description="Helical" evidence="8">
    <location>
        <begin position="12"/>
        <end position="33"/>
    </location>
</feature>
<dbReference type="InterPro" id="IPR002416">
    <property type="entry name" value="T2SS_protein-GspH"/>
</dbReference>
<dbReference type="PROSITE" id="PS00409">
    <property type="entry name" value="PROKAR_NTER_METHYL"/>
    <property type="match status" value="1"/>
</dbReference>
<dbReference type="Proteomes" id="UP000448867">
    <property type="component" value="Unassembled WGS sequence"/>
</dbReference>
<dbReference type="GO" id="GO:0015628">
    <property type="term" value="P:protein secretion by the type II secretion system"/>
    <property type="evidence" value="ECO:0007669"/>
    <property type="project" value="InterPro"/>
</dbReference>
<comment type="caution">
    <text evidence="9">The sequence shown here is derived from an EMBL/GenBank/DDBJ whole genome shotgun (WGS) entry which is preliminary data.</text>
</comment>
<evidence type="ECO:0000256" key="3">
    <source>
        <dbReference type="ARBA" id="ARBA00022481"/>
    </source>
</evidence>
<comment type="subcellular location">
    <subcellularLocation>
        <location evidence="2">Cell surface</location>
    </subcellularLocation>
    <subcellularLocation>
        <location evidence="1">Membrane</location>
        <topology evidence="1">Single-pass membrane protein</topology>
    </subcellularLocation>
</comment>
<accession>A0A7X2IXD9</accession>
<dbReference type="InterPro" id="IPR012902">
    <property type="entry name" value="N_methyl_site"/>
</dbReference>
<reference evidence="9 10" key="1">
    <citation type="submission" date="2019-11" db="EMBL/GenBank/DDBJ databases">
        <title>Bacillus lacus genome.</title>
        <authorList>
            <person name="Allen C.J."/>
            <person name="Newman J.D."/>
        </authorList>
    </citation>
    <scope>NUCLEOTIDE SEQUENCE [LARGE SCALE GENOMIC DNA]</scope>
    <source>
        <strain evidence="9 10">KCTC 33946</strain>
    </source>
</reference>
<evidence type="ECO:0000256" key="6">
    <source>
        <dbReference type="ARBA" id="ARBA00023136"/>
    </source>
</evidence>
<dbReference type="GO" id="GO:0030420">
    <property type="term" value="P:establishment of competence for transformation"/>
    <property type="evidence" value="ECO:0007669"/>
    <property type="project" value="UniProtKB-KW"/>
</dbReference>
<dbReference type="GO" id="GO:0015627">
    <property type="term" value="C:type II protein secretion system complex"/>
    <property type="evidence" value="ECO:0007669"/>
    <property type="project" value="InterPro"/>
</dbReference>
<evidence type="ECO:0000256" key="4">
    <source>
        <dbReference type="ARBA" id="ARBA00022692"/>
    </source>
</evidence>
<keyword evidence="5 8" id="KW-1133">Transmembrane helix</keyword>
<dbReference type="SUPFAM" id="SSF54523">
    <property type="entry name" value="Pili subunits"/>
    <property type="match status" value="1"/>
</dbReference>
<proteinExistence type="predicted"/>
<keyword evidence="7" id="KW-0178">Competence</keyword>
<dbReference type="NCBIfam" id="TIGR02532">
    <property type="entry name" value="IV_pilin_GFxxxE"/>
    <property type="match status" value="1"/>
</dbReference>
<organism evidence="9 10">
    <name type="scientific">Metabacillus lacus</name>
    <dbReference type="NCBI Taxonomy" id="1983721"/>
    <lineage>
        <taxon>Bacteria</taxon>
        <taxon>Bacillati</taxon>
        <taxon>Bacillota</taxon>
        <taxon>Bacilli</taxon>
        <taxon>Bacillales</taxon>
        <taxon>Bacillaceae</taxon>
        <taxon>Metabacillus</taxon>
    </lineage>
</organism>
<evidence type="ECO:0000313" key="9">
    <source>
        <dbReference type="EMBL" id="MRX71429.1"/>
    </source>
</evidence>
<dbReference type="OrthoDB" id="2965620at2"/>
<protein>
    <submittedName>
        <fullName evidence="9">Prepilin-type N-terminal cleavage/methylation domain-containing protein</fullName>
    </submittedName>
</protein>
<dbReference type="Gene3D" id="3.30.700.10">
    <property type="entry name" value="Glycoprotein, Type 4 Pilin"/>
    <property type="match status" value="1"/>
</dbReference>
<keyword evidence="4 8" id="KW-0812">Transmembrane</keyword>
<evidence type="ECO:0000256" key="5">
    <source>
        <dbReference type="ARBA" id="ARBA00022989"/>
    </source>
</evidence>
<dbReference type="PRINTS" id="PR00885">
    <property type="entry name" value="BCTERIALGSPH"/>
</dbReference>
<keyword evidence="3" id="KW-0488">Methylation</keyword>
<name>A0A7X2IXD9_9BACI</name>
<sequence length="156" mass="16976">MKSNSSFPTQRGMTLLEVLAVIVILGILAAIAVPTFGSLISTSKDRAFEGHAYQLKESAVFYQQSLNRSPPASVTYGDLLKGSMLEPIRDPYSRELFQEGNESYVQFSVDGSISVCLLGYTKRICTAEVGADSSSPDQPVPFQKISTSYISPLVKK</sequence>
<gene>
    <name evidence="9" type="ORF">GJU40_04480</name>
</gene>
<evidence type="ECO:0000256" key="1">
    <source>
        <dbReference type="ARBA" id="ARBA00004167"/>
    </source>
</evidence>
<dbReference type="AlphaFoldDB" id="A0A7X2IXD9"/>
<keyword evidence="6 8" id="KW-0472">Membrane</keyword>
<evidence type="ECO:0000256" key="2">
    <source>
        <dbReference type="ARBA" id="ARBA00004241"/>
    </source>
</evidence>
<dbReference type="InterPro" id="IPR045584">
    <property type="entry name" value="Pilin-like"/>
</dbReference>
<dbReference type="GO" id="GO:0016020">
    <property type="term" value="C:membrane"/>
    <property type="evidence" value="ECO:0007669"/>
    <property type="project" value="UniProtKB-SubCell"/>
</dbReference>